<keyword evidence="1" id="KW-0812">Transmembrane</keyword>
<protein>
    <submittedName>
        <fullName evidence="2">Uncharacterized protein</fullName>
    </submittedName>
</protein>
<name>A0A5C5ZH71_9BACT</name>
<dbReference type="AlphaFoldDB" id="A0A5C5ZH71"/>
<feature type="transmembrane region" description="Helical" evidence="1">
    <location>
        <begin position="7"/>
        <end position="25"/>
    </location>
</feature>
<comment type="caution">
    <text evidence="2">The sequence shown here is derived from an EMBL/GenBank/DDBJ whole genome shotgun (WGS) entry which is preliminary data.</text>
</comment>
<gene>
    <name evidence="2" type="ORF">Mal64_35030</name>
</gene>
<sequence length="253" mass="28755">MHKEIRAGLQTILVVGGLSIAVLTADDLKPFAIVAYAFFSFFMSLYGLFGREDRLRRQLSDARDATIRDRFGDFYRSLEAGHPNPRPGLFRAHLYLRQGRMPIEWFRAVYHYELKPNDKDAGIRWWRVGFPWQASWRCFRWLGLQCCCQGLVWDVCVKCEYGLFLRRDNADVRGIFGLSKKQAMLTEGVTAILAFPIRSADNPDGGRIYAVLTIDTSDETAASQLAQVASDIEGNPEHPLPTLVDILAFYVPT</sequence>
<keyword evidence="3" id="KW-1185">Reference proteome</keyword>
<dbReference type="Proteomes" id="UP000315440">
    <property type="component" value="Unassembled WGS sequence"/>
</dbReference>
<feature type="transmembrane region" description="Helical" evidence="1">
    <location>
        <begin position="31"/>
        <end position="49"/>
    </location>
</feature>
<proteinExistence type="predicted"/>
<dbReference type="EMBL" id="SJPQ01000004">
    <property type="protein sequence ID" value="TWT86674.1"/>
    <property type="molecule type" value="Genomic_DNA"/>
</dbReference>
<keyword evidence="1" id="KW-0472">Membrane</keyword>
<evidence type="ECO:0000256" key="1">
    <source>
        <dbReference type="SAM" id="Phobius"/>
    </source>
</evidence>
<keyword evidence="1" id="KW-1133">Transmembrane helix</keyword>
<evidence type="ECO:0000313" key="2">
    <source>
        <dbReference type="EMBL" id="TWT86674.1"/>
    </source>
</evidence>
<evidence type="ECO:0000313" key="3">
    <source>
        <dbReference type="Proteomes" id="UP000315440"/>
    </source>
</evidence>
<organism evidence="2 3">
    <name type="scientific">Pseudobythopirellula maris</name>
    <dbReference type="NCBI Taxonomy" id="2527991"/>
    <lineage>
        <taxon>Bacteria</taxon>
        <taxon>Pseudomonadati</taxon>
        <taxon>Planctomycetota</taxon>
        <taxon>Planctomycetia</taxon>
        <taxon>Pirellulales</taxon>
        <taxon>Lacipirellulaceae</taxon>
        <taxon>Pseudobythopirellula</taxon>
    </lineage>
</organism>
<accession>A0A5C5ZH71</accession>
<reference evidence="2 3" key="1">
    <citation type="submission" date="2019-02" db="EMBL/GenBank/DDBJ databases">
        <title>Deep-cultivation of Planctomycetes and their phenomic and genomic characterization uncovers novel biology.</title>
        <authorList>
            <person name="Wiegand S."/>
            <person name="Jogler M."/>
            <person name="Boedeker C."/>
            <person name="Pinto D."/>
            <person name="Vollmers J."/>
            <person name="Rivas-Marin E."/>
            <person name="Kohn T."/>
            <person name="Peeters S.H."/>
            <person name="Heuer A."/>
            <person name="Rast P."/>
            <person name="Oberbeckmann S."/>
            <person name="Bunk B."/>
            <person name="Jeske O."/>
            <person name="Meyerdierks A."/>
            <person name="Storesund J.E."/>
            <person name="Kallscheuer N."/>
            <person name="Luecker S."/>
            <person name="Lage O.M."/>
            <person name="Pohl T."/>
            <person name="Merkel B.J."/>
            <person name="Hornburger P."/>
            <person name="Mueller R.-W."/>
            <person name="Bruemmer F."/>
            <person name="Labrenz M."/>
            <person name="Spormann A.M."/>
            <person name="Op Den Camp H."/>
            <person name="Overmann J."/>
            <person name="Amann R."/>
            <person name="Jetten M.S.M."/>
            <person name="Mascher T."/>
            <person name="Medema M.H."/>
            <person name="Devos D.P."/>
            <person name="Kaster A.-K."/>
            <person name="Ovreas L."/>
            <person name="Rohde M."/>
            <person name="Galperin M.Y."/>
            <person name="Jogler C."/>
        </authorList>
    </citation>
    <scope>NUCLEOTIDE SEQUENCE [LARGE SCALE GENOMIC DNA]</scope>
    <source>
        <strain evidence="2 3">Mal64</strain>
    </source>
</reference>